<reference evidence="1 2" key="1">
    <citation type="journal article" date="2013" name="J. Bacteriol.">
        <title>Roles of HynAB and Ech, the only two hydrogenases found in the model sulfate reducer Desulfovibrio gigas.</title>
        <authorList>
            <person name="Morais-Silva F.O."/>
            <person name="Santos C.I."/>
            <person name="Rodrigues R."/>
            <person name="Pereira I.A."/>
            <person name="Rodrigues-Pousada C."/>
        </authorList>
    </citation>
    <scope>NUCLEOTIDE SEQUENCE [LARGE SCALE GENOMIC DNA]</scope>
    <source>
        <strain evidence="2">ATCC 19364 / DSM 1382 / NCIMB 9332 / VKM B-1759</strain>
    </source>
</reference>
<proteinExistence type="predicted"/>
<sequence length="785" mass="86129">MNAMPQLSIFCCPLHGATSGLRVHSRGECLEPGPGLETSGAQVFVHLQAARSSRGKVEVRLLPEYENEYCDAGTPSLRFGRAVRRSPTGVEEAMLDDLALILKHPKHCRWLATTAQAHGPQTGEPRRIGPIVVPEVPGGNARSRPVLPAANGRSMVFVETPQAVPGDLLSLVWDFAGPGVAVSRVHAGGWMETPCLRGGRVVETAGEEGEEDRRLLVQGHGGWAVCAASDHVPYQVGDWVFYSHVGSLCRRCEWWESYMTVDVNTASGGSHTRPDEEPRPVLEAGMTPQAVILPLVCGGFASESPVFEPYAPPAVRRGELGDLLDFCLRRGVVIEAQANGTLDVEMEWGREGNLPVHYHCPNAVSVAGGHTAFQPDDAVLVVSTRGLQLAHAVLGFADKRPRPCAEYILIAVGIPEHGGREFCLVWDAQTGRPAQDLPDGHGGTLSPDVFPCTRDVLQPWLDQSRPVPIQDQMHNLLGAERLGFRDTVSERIDCRPSPGRQCEPLTCDPPGECPTYPAALDGEPLGVRCGVCLVEDARANAHAGQDIASHRREITHVFADEEGHLHDVRLWREEHPFLCCERQAAAPHPATSLRCVWGDFTDVLQVSREYTAWREVWFVTDLTENTMEFSETVTDRIAFPGIFHRSAFAWTDVSHARRPVVQDSGQHSDSTREWIWNDRTVVVNGFGLRTHRSWLFAYAVVTRCWWLEPYVTEGVKHLHPGFDIVVAAGSGSTLEYPLSDSPFTLPTDTSLEAALTALLQAAFDDATFTASSIHSEFAFSWEVRA</sequence>
<dbReference type="AlphaFoldDB" id="T2G7D9"/>
<evidence type="ECO:0000313" key="2">
    <source>
        <dbReference type="Proteomes" id="UP000016587"/>
    </source>
</evidence>
<dbReference type="STRING" id="1121448.DGI_0157"/>
<name>T2G7D9_MEGG1</name>
<dbReference type="PATRIC" id="fig|1121448.10.peg.159"/>
<dbReference type="HOGENOM" id="CLU_361209_0_0_7"/>
<dbReference type="EMBL" id="CP006585">
    <property type="protein sequence ID" value="AGW12094.1"/>
    <property type="molecule type" value="Genomic_DNA"/>
</dbReference>
<reference evidence="2" key="2">
    <citation type="submission" date="2013-07" db="EMBL/GenBank/DDBJ databases">
        <authorList>
            <person name="Morais-Silva F.O."/>
            <person name="Rezende A.M."/>
            <person name="Pimentel C."/>
            <person name="Resende D.M."/>
            <person name="Santos C.I."/>
            <person name="Clemente C."/>
            <person name="de Oliveira L.M."/>
            <person name="da Silva S.M."/>
            <person name="Costa D.A."/>
            <person name="Varela-Raposo A."/>
            <person name="Horacio E.C.A."/>
            <person name="Matos M."/>
            <person name="Flores O."/>
            <person name="Ruiz J.C."/>
            <person name="Rodrigues-Pousada C."/>
        </authorList>
    </citation>
    <scope>NUCLEOTIDE SEQUENCE [LARGE SCALE GENOMIC DNA]</scope>
    <source>
        <strain evidence="2">ATCC 19364 / DSM 1382 / NCIMB 9332 / VKM B-1759</strain>
    </source>
</reference>
<accession>T2G7D9</accession>
<organism evidence="1 2">
    <name type="scientific">Megalodesulfovibrio gigas (strain ATCC 19364 / DSM 1382 / NCIMB 9332 / VKM B-1759)</name>
    <name type="common">Desulfovibrio gigas</name>
    <dbReference type="NCBI Taxonomy" id="1121448"/>
    <lineage>
        <taxon>Bacteria</taxon>
        <taxon>Pseudomonadati</taxon>
        <taxon>Thermodesulfobacteriota</taxon>
        <taxon>Desulfovibrionia</taxon>
        <taxon>Desulfovibrionales</taxon>
        <taxon>Desulfovibrionaceae</taxon>
        <taxon>Megalodesulfovibrio</taxon>
    </lineage>
</organism>
<gene>
    <name evidence="1" type="ORF">DGI_0157</name>
</gene>
<protein>
    <submittedName>
        <fullName evidence="1">Uncharacterized protein</fullName>
    </submittedName>
</protein>
<evidence type="ECO:0000313" key="1">
    <source>
        <dbReference type="EMBL" id="AGW12094.1"/>
    </source>
</evidence>
<dbReference type="Proteomes" id="UP000016587">
    <property type="component" value="Chromosome"/>
</dbReference>
<dbReference type="KEGG" id="dgg:DGI_0157"/>
<keyword evidence="2" id="KW-1185">Reference proteome</keyword>